<evidence type="ECO:0000313" key="7">
    <source>
        <dbReference type="EMBL" id="KKL16735.1"/>
    </source>
</evidence>
<evidence type="ECO:0000256" key="3">
    <source>
        <dbReference type="ARBA" id="ARBA00022989"/>
    </source>
</evidence>
<feature type="transmembrane region" description="Helical" evidence="5">
    <location>
        <begin position="327"/>
        <end position="347"/>
    </location>
</feature>
<evidence type="ECO:0000256" key="2">
    <source>
        <dbReference type="ARBA" id="ARBA00022692"/>
    </source>
</evidence>
<dbReference type="InterPro" id="IPR020846">
    <property type="entry name" value="MFS_dom"/>
</dbReference>
<dbReference type="AlphaFoldDB" id="A0A0F9B530"/>
<keyword evidence="3 5" id="KW-1133">Transmembrane helix</keyword>
<comment type="subcellular location">
    <subcellularLocation>
        <location evidence="1">Membrane</location>
        <topology evidence="1">Multi-pass membrane protein</topology>
    </subcellularLocation>
</comment>
<feature type="transmembrane region" description="Helical" evidence="5">
    <location>
        <begin position="184"/>
        <end position="202"/>
    </location>
</feature>
<feature type="transmembrane region" description="Helical" evidence="5">
    <location>
        <begin position="151"/>
        <end position="172"/>
    </location>
</feature>
<reference evidence="7" key="1">
    <citation type="journal article" date="2015" name="Nature">
        <title>Complex archaea that bridge the gap between prokaryotes and eukaryotes.</title>
        <authorList>
            <person name="Spang A."/>
            <person name="Saw J.H."/>
            <person name="Jorgensen S.L."/>
            <person name="Zaremba-Niedzwiedzka K."/>
            <person name="Martijn J."/>
            <person name="Lind A.E."/>
            <person name="van Eijk R."/>
            <person name="Schleper C."/>
            <person name="Guy L."/>
            <person name="Ettema T.J."/>
        </authorList>
    </citation>
    <scope>NUCLEOTIDE SEQUENCE</scope>
</reference>
<organism evidence="7">
    <name type="scientific">marine sediment metagenome</name>
    <dbReference type="NCBI Taxonomy" id="412755"/>
    <lineage>
        <taxon>unclassified sequences</taxon>
        <taxon>metagenomes</taxon>
        <taxon>ecological metagenomes</taxon>
    </lineage>
</organism>
<dbReference type="GO" id="GO:0022857">
    <property type="term" value="F:transmembrane transporter activity"/>
    <property type="evidence" value="ECO:0007669"/>
    <property type="project" value="InterPro"/>
</dbReference>
<accession>A0A0F9B530</accession>
<keyword evidence="4 5" id="KW-0472">Membrane</keyword>
<keyword evidence="2 5" id="KW-0812">Transmembrane</keyword>
<feature type="domain" description="Major facilitator superfamily (MFS) profile" evidence="6">
    <location>
        <begin position="1"/>
        <end position="352"/>
    </location>
</feature>
<evidence type="ECO:0000259" key="6">
    <source>
        <dbReference type="PROSITE" id="PS50850"/>
    </source>
</evidence>
<evidence type="ECO:0000256" key="1">
    <source>
        <dbReference type="ARBA" id="ARBA00004141"/>
    </source>
</evidence>
<name>A0A0F9B530_9ZZZZ</name>
<sequence length="360" mass="36498">AGLGPLVGGALLEVLWYGSVFLVSLPVVVAALVAGHFVVPESSDPDAPKVDARGAVLSTLGIVALVYGIQTGPADGWLEWYVLGGLVCGVLLLLAFVRYERSTEHPLLNIDFFKERAFNSGAIAISMVFFALFAILFFSTQFLQTVQGLTALEAGLVTAALAFAAGAASSAAPRVVARLGARDVVLAGMATVAVGLVFAGLWPADATSAFVILTGVVFGLGAGFVIAPATSAIMDGVPEQQAGVGSSVSSVTRQVGGAIGIAILASIQASQYTDRVKQQLTGAPSGPVEVASDSVAGAHRIASELGGAKGLQLVDVANAAFVEGMHLALFIGAGLVAITTVFLAWYMSPDAETPEAPGSA</sequence>
<dbReference type="Gene3D" id="1.20.1720.10">
    <property type="entry name" value="Multidrug resistance protein D"/>
    <property type="match status" value="1"/>
</dbReference>
<evidence type="ECO:0000256" key="4">
    <source>
        <dbReference type="ARBA" id="ARBA00023136"/>
    </source>
</evidence>
<dbReference type="SUPFAM" id="SSF103473">
    <property type="entry name" value="MFS general substrate transporter"/>
    <property type="match status" value="1"/>
</dbReference>
<dbReference type="PROSITE" id="PS50850">
    <property type="entry name" value="MFS"/>
    <property type="match status" value="1"/>
</dbReference>
<feature type="non-terminal residue" evidence="7">
    <location>
        <position position="1"/>
    </location>
</feature>
<gene>
    <name evidence="7" type="ORF">LCGC14_2492580</name>
</gene>
<dbReference type="Gene3D" id="1.20.1250.20">
    <property type="entry name" value="MFS general substrate transporter like domains"/>
    <property type="match status" value="1"/>
</dbReference>
<dbReference type="EMBL" id="LAZR01039546">
    <property type="protein sequence ID" value="KKL16735.1"/>
    <property type="molecule type" value="Genomic_DNA"/>
</dbReference>
<feature type="transmembrane region" description="Helical" evidence="5">
    <location>
        <begin position="208"/>
        <end position="227"/>
    </location>
</feature>
<comment type="caution">
    <text evidence="7">The sequence shown here is derived from an EMBL/GenBank/DDBJ whole genome shotgun (WGS) entry which is preliminary data.</text>
</comment>
<feature type="transmembrane region" description="Helical" evidence="5">
    <location>
        <begin position="117"/>
        <end position="139"/>
    </location>
</feature>
<dbReference type="PANTHER" id="PTHR42718:SF42">
    <property type="entry name" value="EXPORT PROTEIN"/>
    <property type="match status" value="1"/>
</dbReference>
<dbReference type="GO" id="GO:0016020">
    <property type="term" value="C:membrane"/>
    <property type="evidence" value="ECO:0007669"/>
    <property type="project" value="UniProtKB-SubCell"/>
</dbReference>
<feature type="transmembrane region" description="Helical" evidence="5">
    <location>
        <begin position="14"/>
        <end position="38"/>
    </location>
</feature>
<proteinExistence type="predicted"/>
<protein>
    <recommendedName>
        <fullName evidence="6">Major facilitator superfamily (MFS) profile domain-containing protein</fullName>
    </recommendedName>
</protein>
<dbReference type="PANTHER" id="PTHR42718">
    <property type="entry name" value="MAJOR FACILITATOR SUPERFAMILY MULTIDRUG TRANSPORTER MFSC"/>
    <property type="match status" value="1"/>
</dbReference>
<dbReference type="Pfam" id="PF07690">
    <property type="entry name" value="MFS_1"/>
    <property type="match status" value="1"/>
</dbReference>
<feature type="transmembrane region" description="Helical" evidence="5">
    <location>
        <begin position="80"/>
        <end position="97"/>
    </location>
</feature>
<evidence type="ECO:0000256" key="5">
    <source>
        <dbReference type="SAM" id="Phobius"/>
    </source>
</evidence>
<dbReference type="InterPro" id="IPR011701">
    <property type="entry name" value="MFS"/>
</dbReference>
<dbReference type="InterPro" id="IPR036259">
    <property type="entry name" value="MFS_trans_sf"/>
</dbReference>
<feature type="transmembrane region" description="Helical" evidence="5">
    <location>
        <begin position="50"/>
        <end position="68"/>
    </location>
</feature>